<feature type="domain" description="SpoVT-AbrB" evidence="2">
    <location>
        <begin position="6"/>
        <end position="51"/>
    </location>
</feature>
<dbReference type="Pfam" id="PF13291">
    <property type="entry name" value="ACT_4"/>
    <property type="match status" value="1"/>
</dbReference>
<dbReference type="InterPro" id="IPR037914">
    <property type="entry name" value="SpoVT-AbrB_sf"/>
</dbReference>
<dbReference type="KEGG" id="dfd:Desfe_1329"/>
<dbReference type="SUPFAM" id="SSF55021">
    <property type="entry name" value="ACT-like"/>
    <property type="match status" value="1"/>
</dbReference>
<keyword evidence="4" id="KW-1185">Reference proteome</keyword>
<reference evidence="3 4" key="1">
    <citation type="journal article" date="2012" name="J. Bacteriol.">
        <title>Complete Genome Sequence of Desulfurococcus fermentans, a Hyperthermophilic Cellulolytic Crenarchaeon Isolated from a Freshwater Hot Spring in Kamchatka, Russia.</title>
        <authorList>
            <person name="Susanti D."/>
            <person name="Johnson E.F."/>
            <person name="Rodriguez J.R."/>
            <person name="Anderson I."/>
            <person name="Perevalova A.A."/>
            <person name="Kyrpides N."/>
            <person name="Lucas S."/>
            <person name="Han J."/>
            <person name="Lapidus A."/>
            <person name="Cheng J.F."/>
            <person name="Goodwin L."/>
            <person name="Pitluck S."/>
            <person name="Mavrommatis K."/>
            <person name="Peters L."/>
            <person name="Land M.L."/>
            <person name="Hauser L."/>
            <person name="Gopalan V."/>
            <person name="Chan P.P."/>
            <person name="Lowe T.M."/>
            <person name="Atomi H."/>
            <person name="Bonch-Osmolovskaya E.A."/>
            <person name="Woyke T."/>
            <person name="Mukhopadhyay B."/>
        </authorList>
    </citation>
    <scope>NUCLEOTIDE SEQUENCE [LARGE SCALE GENOMIC DNA]</scope>
    <source>
        <strain evidence="3 4">DSM 16532</strain>
    </source>
</reference>
<dbReference type="InterPro" id="IPR045865">
    <property type="entry name" value="ACT-like_dom_sf"/>
</dbReference>
<dbReference type="SMART" id="SM00966">
    <property type="entry name" value="SpoVT_AbrB"/>
    <property type="match status" value="1"/>
</dbReference>
<evidence type="ECO:0000313" key="3">
    <source>
        <dbReference type="EMBL" id="AFL67196.1"/>
    </source>
</evidence>
<evidence type="ECO:0000259" key="2">
    <source>
        <dbReference type="PROSITE" id="PS51740"/>
    </source>
</evidence>
<sequence>MPATIEETVKVDSKGRITIPIAVRELFDIREGMYMLIIADKESREIKLVPLPVAARLAKLKLLVEDRTGVLAELTRFIASHNVDIVSTKCVVLKREELGECEMIIDISKTGWSDPSIIIENLKKLEPVKNVELAQLNI</sequence>
<dbReference type="SUPFAM" id="SSF89447">
    <property type="entry name" value="AbrB/MazE/MraZ-like"/>
    <property type="match status" value="1"/>
</dbReference>
<dbReference type="OrthoDB" id="28233at2157"/>
<organism evidence="3 4">
    <name type="scientific">Desulfurococcus amylolyticus DSM 16532</name>
    <dbReference type="NCBI Taxonomy" id="768672"/>
    <lineage>
        <taxon>Archaea</taxon>
        <taxon>Thermoproteota</taxon>
        <taxon>Thermoprotei</taxon>
        <taxon>Desulfurococcales</taxon>
        <taxon>Desulfurococcaceae</taxon>
        <taxon>Desulfurococcus</taxon>
    </lineage>
</organism>
<dbReference type="NCBIfam" id="TIGR01439">
    <property type="entry name" value="lp_hng_hel_AbrB"/>
    <property type="match status" value="1"/>
</dbReference>
<dbReference type="NCBIfam" id="NF006352">
    <property type="entry name" value="PRK08577.1"/>
    <property type="match status" value="1"/>
</dbReference>
<dbReference type="AlphaFoldDB" id="I3XTC2"/>
<dbReference type="HOGENOM" id="CLU_149765_0_0_2"/>
<dbReference type="PROSITE" id="PS51671">
    <property type="entry name" value="ACT"/>
    <property type="match status" value="1"/>
</dbReference>
<protein>
    <submittedName>
        <fullName evidence="3">Transcriptional regulator, AbrB family</fullName>
    </submittedName>
</protein>
<dbReference type="InterPro" id="IPR052975">
    <property type="entry name" value="Repressor-like_regulatory"/>
</dbReference>
<dbReference type="PANTHER" id="PTHR34860">
    <property type="entry name" value="REPRESSOR-LIKE PROTEIN SSO7C3"/>
    <property type="match status" value="1"/>
</dbReference>
<accession>I3XTC2</accession>
<dbReference type="EMBL" id="CP003321">
    <property type="protein sequence ID" value="AFL67196.1"/>
    <property type="molecule type" value="Genomic_DNA"/>
</dbReference>
<dbReference type="GeneID" id="13061727"/>
<proteinExistence type="predicted"/>
<dbReference type="InterPro" id="IPR002912">
    <property type="entry name" value="ACT_dom"/>
</dbReference>
<dbReference type="Gene3D" id="3.30.70.260">
    <property type="match status" value="1"/>
</dbReference>
<dbReference type="PANTHER" id="PTHR34860:SF6">
    <property type="entry name" value="REPRESSOR-LIKE PROTEIN SSO7C3"/>
    <property type="match status" value="1"/>
</dbReference>
<dbReference type="RefSeq" id="WP_014768087.1">
    <property type="nucleotide sequence ID" value="NC_018001.1"/>
</dbReference>
<dbReference type="eggNOG" id="arCOG00811">
    <property type="taxonomic scope" value="Archaea"/>
</dbReference>
<evidence type="ECO:0000259" key="1">
    <source>
        <dbReference type="PROSITE" id="PS51671"/>
    </source>
</evidence>
<name>I3XTC2_DESAM</name>
<dbReference type="Proteomes" id="UP000006175">
    <property type="component" value="Chromosome"/>
</dbReference>
<dbReference type="Pfam" id="PF04014">
    <property type="entry name" value="MazE_antitoxin"/>
    <property type="match status" value="1"/>
</dbReference>
<dbReference type="Gene3D" id="2.10.260.10">
    <property type="match status" value="1"/>
</dbReference>
<dbReference type="InterPro" id="IPR007159">
    <property type="entry name" value="SpoVT-AbrB_dom"/>
</dbReference>
<evidence type="ECO:0000313" key="4">
    <source>
        <dbReference type="Proteomes" id="UP000006175"/>
    </source>
</evidence>
<feature type="domain" description="ACT" evidence="1">
    <location>
        <begin position="59"/>
        <end position="138"/>
    </location>
</feature>
<dbReference type="GO" id="GO:0003677">
    <property type="term" value="F:DNA binding"/>
    <property type="evidence" value="ECO:0007669"/>
    <property type="project" value="InterPro"/>
</dbReference>
<dbReference type="PROSITE" id="PS51740">
    <property type="entry name" value="SPOVT_ABRB"/>
    <property type="match status" value="1"/>
</dbReference>
<gene>
    <name evidence="3" type="ORF">Desfe_1329</name>
</gene>